<evidence type="ECO:0000313" key="3">
    <source>
        <dbReference type="Proteomes" id="UP000226431"/>
    </source>
</evidence>
<protein>
    <recommendedName>
        <fullName evidence="4">Extracellular membrane protein CFEM domain-containing protein</fullName>
    </recommendedName>
</protein>
<keyword evidence="3" id="KW-1185">Reference proteome</keyword>
<evidence type="ECO:0008006" key="4">
    <source>
        <dbReference type="Google" id="ProtNLM"/>
    </source>
</evidence>
<gene>
    <name evidence="2" type="ORF">CDD80_4175</name>
</gene>
<dbReference type="OrthoDB" id="4924937at2759"/>
<sequence length="118" mass="12321">MKFTIFALSLAGLVSAASAAESSMNTLQAGALDIGQLLGGLKPLLKKAKCIAPCITSKVDALKCEDGGPLTTICKHVDDINKESEPCAKKCGVDKSMGGTILKVVKDLCKSHQKSKDE</sequence>
<feature type="signal peptide" evidence="1">
    <location>
        <begin position="1"/>
        <end position="19"/>
    </location>
</feature>
<name>A0A2C5XHU5_9HYPO</name>
<dbReference type="AlphaFoldDB" id="A0A2C5XHU5"/>
<organism evidence="2 3">
    <name type="scientific">Ophiocordyceps camponoti-rufipedis</name>
    <dbReference type="NCBI Taxonomy" id="2004952"/>
    <lineage>
        <taxon>Eukaryota</taxon>
        <taxon>Fungi</taxon>
        <taxon>Dikarya</taxon>
        <taxon>Ascomycota</taxon>
        <taxon>Pezizomycotina</taxon>
        <taxon>Sordariomycetes</taxon>
        <taxon>Hypocreomycetidae</taxon>
        <taxon>Hypocreales</taxon>
        <taxon>Ophiocordycipitaceae</taxon>
        <taxon>Ophiocordyceps</taxon>
    </lineage>
</organism>
<accession>A0A2C5XHU5</accession>
<dbReference type="Proteomes" id="UP000226431">
    <property type="component" value="Unassembled WGS sequence"/>
</dbReference>
<feature type="chain" id="PRO_5013106998" description="Extracellular membrane protein CFEM domain-containing protein" evidence="1">
    <location>
        <begin position="20"/>
        <end position="118"/>
    </location>
</feature>
<evidence type="ECO:0000313" key="2">
    <source>
        <dbReference type="EMBL" id="PHH72929.1"/>
    </source>
</evidence>
<reference evidence="2 3" key="1">
    <citation type="submission" date="2017-06" db="EMBL/GenBank/DDBJ databases">
        <title>Ant-infecting Ophiocordyceps genomes reveal a high diversity of potential behavioral manipulation genes and a possible major role for enterotoxins.</title>
        <authorList>
            <person name="De Bekker C."/>
            <person name="Evans H.C."/>
            <person name="Brachmann A."/>
            <person name="Hughes D.P."/>
        </authorList>
    </citation>
    <scope>NUCLEOTIDE SEQUENCE [LARGE SCALE GENOMIC DNA]</scope>
    <source>
        <strain evidence="2 3">Map16</strain>
    </source>
</reference>
<proteinExistence type="predicted"/>
<comment type="caution">
    <text evidence="2">The sequence shown here is derived from an EMBL/GenBank/DDBJ whole genome shotgun (WGS) entry which is preliminary data.</text>
</comment>
<keyword evidence="1" id="KW-0732">Signal</keyword>
<dbReference type="EMBL" id="NJES01000382">
    <property type="protein sequence ID" value="PHH72929.1"/>
    <property type="molecule type" value="Genomic_DNA"/>
</dbReference>
<evidence type="ECO:0000256" key="1">
    <source>
        <dbReference type="SAM" id="SignalP"/>
    </source>
</evidence>